<proteinExistence type="predicted"/>
<dbReference type="EMBL" id="CAJNYV010005088">
    <property type="protein sequence ID" value="CAF3722644.1"/>
    <property type="molecule type" value="Genomic_DNA"/>
</dbReference>
<comment type="caution">
    <text evidence="2">The sequence shown here is derived from an EMBL/GenBank/DDBJ whole genome shotgun (WGS) entry which is preliminary data.</text>
</comment>
<protein>
    <submittedName>
        <fullName evidence="2">Uncharacterized protein</fullName>
    </submittedName>
</protein>
<sequence length="113" mass="13205">MRLCHDFSIALTCQWRQQCQQWQQSIVLLSESPLKYQCVRVIHASWSTFFISAKVRDAPIPSPTNSIPILGLELVGIDWNWKWNWSELELELVWNWLELIRIGIGIGITLELV</sequence>
<reference evidence="2" key="1">
    <citation type="submission" date="2021-02" db="EMBL/GenBank/DDBJ databases">
        <authorList>
            <person name="Nowell W R."/>
        </authorList>
    </citation>
    <scope>NUCLEOTIDE SEQUENCE</scope>
</reference>
<dbReference type="EMBL" id="CAJOBS010003027">
    <property type="protein sequence ID" value="CAF4843156.1"/>
    <property type="molecule type" value="Genomic_DNA"/>
</dbReference>
<dbReference type="AlphaFoldDB" id="A0A821RSM3"/>
<evidence type="ECO:0000313" key="2">
    <source>
        <dbReference type="EMBL" id="CAF4843156.1"/>
    </source>
</evidence>
<gene>
    <name evidence="1" type="ORF">KIK155_LOCUS28082</name>
    <name evidence="2" type="ORF">TOA249_LOCUS26252</name>
</gene>
<organism evidence="2 3">
    <name type="scientific">Rotaria socialis</name>
    <dbReference type="NCBI Taxonomy" id="392032"/>
    <lineage>
        <taxon>Eukaryota</taxon>
        <taxon>Metazoa</taxon>
        <taxon>Spiralia</taxon>
        <taxon>Gnathifera</taxon>
        <taxon>Rotifera</taxon>
        <taxon>Eurotatoria</taxon>
        <taxon>Bdelloidea</taxon>
        <taxon>Philodinida</taxon>
        <taxon>Philodinidae</taxon>
        <taxon>Rotaria</taxon>
    </lineage>
</organism>
<accession>A0A821RSM3</accession>
<evidence type="ECO:0000313" key="1">
    <source>
        <dbReference type="EMBL" id="CAF3722644.1"/>
    </source>
</evidence>
<dbReference type="Proteomes" id="UP000663838">
    <property type="component" value="Unassembled WGS sequence"/>
</dbReference>
<name>A0A821RSM3_9BILA</name>
<evidence type="ECO:0000313" key="3">
    <source>
        <dbReference type="Proteomes" id="UP000663838"/>
    </source>
</evidence>
<dbReference type="Proteomes" id="UP000663865">
    <property type="component" value="Unassembled WGS sequence"/>
</dbReference>